<protein>
    <submittedName>
        <fullName evidence="1">Uncharacterized protein</fullName>
    </submittedName>
</protein>
<accession>A0A645BE04</accession>
<reference evidence="1" key="1">
    <citation type="submission" date="2019-08" db="EMBL/GenBank/DDBJ databases">
        <authorList>
            <person name="Kucharzyk K."/>
            <person name="Murdoch R.W."/>
            <person name="Higgins S."/>
            <person name="Loffler F."/>
        </authorList>
    </citation>
    <scope>NUCLEOTIDE SEQUENCE</scope>
</reference>
<dbReference type="EMBL" id="VSSQ01019545">
    <property type="protein sequence ID" value="MPM63675.1"/>
    <property type="molecule type" value="Genomic_DNA"/>
</dbReference>
<gene>
    <name evidence="1" type="ORF">SDC9_110556</name>
</gene>
<evidence type="ECO:0000313" key="1">
    <source>
        <dbReference type="EMBL" id="MPM63675.1"/>
    </source>
</evidence>
<sequence>MIILLMIMATALTLLEEIDWLETLEVFTGIASCMKG</sequence>
<name>A0A645BE04_9ZZZZ</name>
<dbReference type="AlphaFoldDB" id="A0A645BE04"/>
<proteinExistence type="predicted"/>
<comment type="caution">
    <text evidence="1">The sequence shown here is derived from an EMBL/GenBank/DDBJ whole genome shotgun (WGS) entry which is preliminary data.</text>
</comment>
<organism evidence="1">
    <name type="scientific">bioreactor metagenome</name>
    <dbReference type="NCBI Taxonomy" id="1076179"/>
    <lineage>
        <taxon>unclassified sequences</taxon>
        <taxon>metagenomes</taxon>
        <taxon>ecological metagenomes</taxon>
    </lineage>
</organism>